<reference evidence="3" key="1">
    <citation type="journal article" date="2019" name="Int. J. Syst. Evol. Microbiol.">
        <title>The Global Catalogue of Microorganisms (GCM) 10K type strain sequencing project: providing services to taxonomists for standard genome sequencing and annotation.</title>
        <authorList>
            <consortium name="The Broad Institute Genomics Platform"/>
            <consortium name="The Broad Institute Genome Sequencing Center for Infectious Disease"/>
            <person name="Wu L."/>
            <person name="Ma J."/>
        </authorList>
    </citation>
    <scope>NUCLEOTIDE SEQUENCE [LARGE SCALE GENOMIC DNA]</scope>
    <source>
        <strain evidence="3">CGMCC 1.15297</strain>
    </source>
</reference>
<name>A0ABQ1F729_9SPHN</name>
<proteinExistence type="predicted"/>
<keyword evidence="3" id="KW-1185">Reference proteome</keyword>
<accession>A0ABQ1F729</accession>
<evidence type="ECO:0000313" key="2">
    <source>
        <dbReference type="EMBL" id="GGA01286.1"/>
    </source>
</evidence>
<dbReference type="SUPFAM" id="SSF52540">
    <property type="entry name" value="P-loop containing nucleoside triphosphate hydrolases"/>
    <property type="match status" value="1"/>
</dbReference>
<dbReference type="InterPro" id="IPR055199">
    <property type="entry name" value="Hda_lid"/>
</dbReference>
<feature type="domain" description="Hda lid" evidence="1">
    <location>
        <begin position="135"/>
        <end position="188"/>
    </location>
</feature>
<dbReference type="Pfam" id="PF22688">
    <property type="entry name" value="Hda_lid"/>
    <property type="match status" value="1"/>
</dbReference>
<evidence type="ECO:0000313" key="3">
    <source>
        <dbReference type="Proteomes" id="UP000603317"/>
    </source>
</evidence>
<gene>
    <name evidence="2" type="ORF">GCM10010923_07470</name>
</gene>
<dbReference type="RefSeq" id="WP_188641428.1">
    <property type="nucleotide sequence ID" value="NZ_BMID01000001.1"/>
</dbReference>
<dbReference type="EMBL" id="BMID01000001">
    <property type="protein sequence ID" value="GGA01286.1"/>
    <property type="molecule type" value="Genomic_DNA"/>
</dbReference>
<dbReference type="Gene3D" id="3.40.50.300">
    <property type="entry name" value="P-loop containing nucleotide triphosphate hydrolases"/>
    <property type="match status" value="1"/>
</dbReference>
<dbReference type="Gene3D" id="1.10.8.60">
    <property type="match status" value="1"/>
</dbReference>
<protein>
    <recommendedName>
        <fullName evidence="1">Hda lid domain-containing protein</fullName>
    </recommendedName>
</protein>
<dbReference type="InterPro" id="IPR027417">
    <property type="entry name" value="P-loop_NTPase"/>
</dbReference>
<evidence type="ECO:0000259" key="1">
    <source>
        <dbReference type="Pfam" id="PF22688"/>
    </source>
</evidence>
<sequence length="211" mass="22787">MTEKARQIALPLSAAMPGDARRIVLGNGNRAAAEALQAPEGWPFHTAVLAGPPRSGKSLFARWFSGMGAGQSIDDADRMDETELFHLWNRAQEAGRPLLLTRAAGPWDIRLPDLRSRMGAALQLAIAPPDDAMLAELIAEHAAARGVPMPDGASAYLVPRATRDYAAIEELVETIDRLSLERKQPATLAIWRDALDILQGGDPEADQPDLL</sequence>
<comment type="caution">
    <text evidence="2">The sequence shown here is derived from an EMBL/GenBank/DDBJ whole genome shotgun (WGS) entry which is preliminary data.</text>
</comment>
<organism evidence="2 3">
    <name type="scientific">Blastomonas marina</name>
    <dbReference type="NCBI Taxonomy" id="1867408"/>
    <lineage>
        <taxon>Bacteria</taxon>
        <taxon>Pseudomonadati</taxon>
        <taxon>Pseudomonadota</taxon>
        <taxon>Alphaproteobacteria</taxon>
        <taxon>Sphingomonadales</taxon>
        <taxon>Sphingomonadaceae</taxon>
        <taxon>Blastomonas</taxon>
    </lineage>
</organism>
<dbReference type="Proteomes" id="UP000603317">
    <property type="component" value="Unassembled WGS sequence"/>
</dbReference>